<evidence type="ECO:0008006" key="4">
    <source>
        <dbReference type="Google" id="ProtNLM"/>
    </source>
</evidence>
<dbReference type="SUPFAM" id="SSF55961">
    <property type="entry name" value="Bet v1-like"/>
    <property type="match status" value="1"/>
</dbReference>
<organism evidence="2 3">
    <name type="scientific">Phyllosticta citriasiana</name>
    <dbReference type="NCBI Taxonomy" id="595635"/>
    <lineage>
        <taxon>Eukaryota</taxon>
        <taxon>Fungi</taxon>
        <taxon>Dikarya</taxon>
        <taxon>Ascomycota</taxon>
        <taxon>Pezizomycotina</taxon>
        <taxon>Dothideomycetes</taxon>
        <taxon>Dothideomycetes incertae sedis</taxon>
        <taxon>Botryosphaeriales</taxon>
        <taxon>Phyllostictaceae</taxon>
        <taxon>Phyllosticta</taxon>
    </lineage>
</organism>
<dbReference type="Gene3D" id="3.30.530.20">
    <property type="match status" value="1"/>
</dbReference>
<proteinExistence type="predicted"/>
<keyword evidence="3" id="KW-1185">Reference proteome</keyword>
<evidence type="ECO:0000313" key="2">
    <source>
        <dbReference type="EMBL" id="KAK7524896.1"/>
    </source>
</evidence>
<gene>
    <name evidence="2" type="ORF">IWZ03DRAFT_411626</name>
</gene>
<feature type="region of interest" description="Disordered" evidence="1">
    <location>
        <begin position="50"/>
        <end position="69"/>
    </location>
</feature>
<name>A0ABR1L2X6_9PEZI</name>
<dbReference type="InterPro" id="IPR023393">
    <property type="entry name" value="START-like_dom_sf"/>
</dbReference>
<sequence length="197" mass="21826">MSTSFVPSSPKSIFTPSYSVSIDAPPAAVFALLTSRSTWKEWNGFVPHAQVLKPSPNPSDPRSGPRDDSLQVGQVLKFEVRTRILGREVVVPGGSTEEITLLSTPDDIGSSERGTYRVCWDVWGMPPWLLKTRRVNDVVIEGDGQGTEGERCTYRTYMIFEGPMAYFVKWLTGWMVKDGLKVWAEGLKKAAEAGLRA</sequence>
<protein>
    <recommendedName>
        <fullName evidence="4">Polyketide cyclase/dehydrase</fullName>
    </recommendedName>
</protein>
<comment type="caution">
    <text evidence="2">The sequence shown here is derived from an EMBL/GenBank/DDBJ whole genome shotgun (WGS) entry which is preliminary data.</text>
</comment>
<reference evidence="2 3" key="1">
    <citation type="submission" date="2024-04" db="EMBL/GenBank/DDBJ databases">
        <title>Phyllosticta paracitricarpa is synonymous to the EU quarantine fungus P. citricarpa based on phylogenomic analyses.</title>
        <authorList>
            <consortium name="Lawrence Berkeley National Laboratory"/>
            <person name="Van Ingen-Buijs V.A."/>
            <person name="Van Westerhoven A.C."/>
            <person name="Haridas S."/>
            <person name="Skiadas P."/>
            <person name="Martin F."/>
            <person name="Groenewald J.Z."/>
            <person name="Crous P.W."/>
            <person name="Seidl M.F."/>
        </authorList>
    </citation>
    <scope>NUCLEOTIDE SEQUENCE [LARGE SCALE GENOMIC DNA]</scope>
    <source>
        <strain evidence="2 3">CBS 123371</strain>
    </source>
</reference>
<dbReference type="EMBL" id="JBBPHU010000001">
    <property type="protein sequence ID" value="KAK7524896.1"/>
    <property type="molecule type" value="Genomic_DNA"/>
</dbReference>
<dbReference type="Proteomes" id="UP001363622">
    <property type="component" value="Unassembled WGS sequence"/>
</dbReference>
<evidence type="ECO:0000313" key="3">
    <source>
        <dbReference type="Proteomes" id="UP001363622"/>
    </source>
</evidence>
<evidence type="ECO:0000256" key="1">
    <source>
        <dbReference type="SAM" id="MobiDB-lite"/>
    </source>
</evidence>
<accession>A0ABR1L2X6</accession>